<dbReference type="NCBIfam" id="NF007479">
    <property type="entry name" value="PRK10069.1"/>
    <property type="match status" value="1"/>
</dbReference>
<dbReference type="AlphaFoldDB" id="A0A0U2KV44"/>
<dbReference type="RefSeq" id="WP_054817587.1">
    <property type="nucleotide sequence ID" value="NZ_BJCS01000008.1"/>
</dbReference>
<dbReference type="InterPro" id="IPR032710">
    <property type="entry name" value="NTF2-like_dom_sf"/>
</dbReference>
<dbReference type="GO" id="GO:0019380">
    <property type="term" value="P:3-phenylpropionate catabolic process"/>
    <property type="evidence" value="ECO:0007669"/>
    <property type="project" value="TreeGrafter"/>
</dbReference>
<name>A0A0U2KV44_9BACL</name>
<evidence type="ECO:0000313" key="4">
    <source>
        <dbReference type="Proteomes" id="UP000061660"/>
    </source>
</evidence>
<accession>A0A0U2KV44</accession>
<keyword evidence="3" id="KW-0223">Dioxygenase</keyword>
<proteinExistence type="inferred from homology"/>
<dbReference type="EMBL" id="CP013652">
    <property type="protein sequence ID" value="ALS20466.1"/>
    <property type="molecule type" value="Genomic_DNA"/>
</dbReference>
<dbReference type="GO" id="GO:0051213">
    <property type="term" value="F:dioxygenase activity"/>
    <property type="evidence" value="ECO:0007669"/>
    <property type="project" value="UniProtKB-KW"/>
</dbReference>
<dbReference type="OrthoDB" id="7446267at2"/>
<evidence type="ECO:0000313" key="3">
    <source>
        <dbReference type="EMBL" id="ALS20466.1"/>
    </source>
</evidence>
<organism evidence="3 4">
    <name type="scientific">Paenibacillus naphthalenovorans</name>
    <dbReference type="NCBI Taxonomy" id="162209"/>
    <lineage>
        <taxon>Bacteria</taxon>
        <taxon>Bacillati</taxon>
        <taxon>Bacillota</taxon>
        <taxon>Bacilli</taxon>
        <taxon>Bacillales</taxon>
        <taxon>Paenibacillaceae</taxon>
        <taxon>Paenibacillus</taxon>
    </lineage>
</organism>
<dbReference type="CDD" id="cd00667">
    <property type="entry name" value="ring_hydroxylating_dioxygenases_beta"/>
    <property type="match status" value="1"/>
</dbReference>
<reference evidence="4" key="1">
    <citation type="submission" date="2015-12" db="EMBL/GenBank/DDBJ databases">
        <title>Complete genome sequences of two moderately thermophilic Paenibacillus species.</title>
        <authorList>
            <person name="Butler R.III."/>
            <person name="Wang J."/>
            <person name="Stark B.C."/>
            <person name="Pombert J.-F."/>
        </authorList>
    </citation>
    <scope>NUCLEOTIDE SEQUENCE [LARGE SCALE GENOMIC DNA]</scope>
    <source>
        <strain evidence="4">32O-Y</strain>
    </source>
</reference>
<evidence type="ECO:0000256" key="2">
    <source>
        <dbReference type="ARBA" id="ARBA00023002"/>
    </source>
</evidence>
<dbReference type="Proteomes" id="UP000061660">
    <property type="component" value="Chromosome"/>
</dbReference>
<dbReference type="KEGG" id="pnp:IJ22_00740"/>
<dbReference type="Gene3D" id="3.10.450.50">
    <property type="match status" value="1"/>
</dbReference>
<dbReference type="InterPro" id="IPR000391">
    <property type="entry name" value="Rng_hydr_dOase-bsu"/>
</dbReference>
<gene>
    <name evidence="3" type="ORF">IJ22_00740</name>
</gene>
<dbReference type="PANTHER" id="PTHR41534:SF2">
    <property type="entry name" value="3-PHENYLPROPIONATE_CINNAMIC ACID DIOXYGENASE SUBUNIT BETA"/>
    <property type="match status" value="1"/>
</dbReference>
<dbReference type="Pfam" id="PF00866">
    <property type="entry name" value="Ring_hydroxyl_B"/>
    <property type="match status" value="1"/>
</dbReference>
<dbReference type="STRING" id="162209.IJ22_00740"/>
<sequence length="166" mass="19498">MNSELQLQITRFLHREAFLLDDRRFGEWLDLFTDDIIYRMPLRATRENKEGSSIVEEMTFFEETKTSLTTRVKRLDTASAWAENPAPRTRHFISNIFVESGSDENGFEVRSYFLFKRSRAGDIATEEIFGERLDVLRKVNGQWKIASRTIYPDQTVLNVMNLSMFL</sequence>
<keyword evidence="2" id="KW-0560">Oxidoreductase</keyword>
<reference evidence="3 4" key="2">
    <citation type="journal article" date="2016" name="Genome Announc.">
        <title>Complete Genome Sequences of Two Interactive Moderate Thermophiles, Paenibacillus napthalenovorans 32O-Y and Paenibacillus sp. 32O-W.</title>
        <authorList>
            <person name="Butler R.R.III."/>
            <person name="Wang J."/>
            <person name="Stark B.C."/>
            <person name="Pombert J.F."/>
        </authorList>
    </citation>
    <scope>NUCLEOTIDE SEQUENCE [LARGE SCALE GENOMIC DNA]</scope>
    <source>
        <strain evidence="3 4">32O-Y</strain>
    </source>
</reference>
<keyword evidence="4" id="KW-1185">Reference proteome</keyword>
<evidence type="ECO:0000256" key="1">
    <source>
        <dbReference type="ARBA" id="ARBA00009570"/>
    </source>
</evidence>
<dbReference type="PATRIC" id="fig|162209.4.peg.70"/>
<protein>
    <submittedName>
        <fullName evidence="3">Subunit beta of biphenyl dioxygenase</fullName>
    </submittedName>
</protein>
<comment type="similarity">
    <text evidence="1">Belongs to the bacterial ring-hydroxylating dioxygenase beta subunit family.</text>
</comment>
<dbReference type="PANTHER" id="PTHR41534">
    <property type="entry name" value="BLR3401 PROTEIN"/>
    <property type="match status" value="1"/>
</dbReference>
<dbReference type="SUPFAM" id="SSF54427">
    <property type="entry name" value="NTF2-like"/>
    <property type="match status" value="1"/>
</dbReference>